<dbReference type="STRING" id="996801.BW723_15910"/>
<name>A0A1B8U524_9FLAO</name>
<evidence type="ECO:0000256" key="1">
    <source>
        <dbReference type="SAM" id="Phobius"/>
    </source>
</evidence>
<comment type="caution">
    <text evidence="2">The sequence shown here is derived from an EMBL/GenBank/DDBJ whole genome shotgun (WGS) entry which is preliminary data.</text>
</comment>
<reference evidence="3" key="1">
    <citation type="submission" date="2016-02" db="EMBL/GenBank/DDBJ databases">
        <title>Paenibacillus sp. LPB0068, isolated from Crassostrea gigas.</title>
        <authorList>
            <person name="Shin S.-K."/>
            <person name="Yi H."/>
        </authorList>
    </citation>
    <scope>NUCLEOTIDE SEQUENCE [LARGE SCALE GENOMIC DNA]</scope>
    <source>
        <strain evidence="3">KCTC 23969</strain>
    </source>
</reference>
<gene>
    <name evidence="2" type="ORF">LPB301_03875</name>
</gene>
<keyword evidence="1" id="KW-0472">Membrane</keyword>
<keyword evidence="3" id="KW-1185">Reference proteome</keyword>
<accession>A0A1B8U524</accession>
<dbReference type="AlphaFoldDB" id="A0A1B8U524"/>
<dbReference type="EMBL" id="LSFL01000009">
    <property type="protein sequence ID" value="OBY66962.1"/>
    <property type="molecule type" value="Genomic_DNA"/>
</dbReference>
<feature type="transmembrane region" description="Helical" evidence="1">
    <location>
        <begin position="6"/>
        <end position="33"/>
    </location>
</feature>
<keyword evidence="1" id="KW-1133">Transmembrane helix</keyword>
<proteinExistence type="predicted"/>
<evidence type="ECO:0000313" key="2">
    <source>
        <dbReference type="EMBL" id="OBY66962.1"/>
    </source>
</evidence>
<evidence type="ECO:0000313" key="3">
    <source>
        <dbReference type="Proteomes" id="UP000092612"/>
    </source>
</evidence>
<sequence length="298" mass="35354">MPNTVYNLLLGSSLLTKILTDFLFGFYLLNYVLNHATNHIQTRWQTFKKTMEKPVFDLLVEISKNKYFDYEDKSRTTNRDKEIERSEKYRQLRYLLDQGFISSTKDIYIITEYGYIVSQFESWSEYINHQKELLDRKVKKENLDLKISDFQVRTKYLPYIISLLSVVLSIIALSYQFKKENKTEEQISNPTLLTSEKQVKNSINNGIWISTKDSLSSVEINGNNWTFKYVNEKTDLDDHYEYLITKSVLDKHNEIIDGSLILTNKSDTLKYGIDYISEKNMTLIYLPRGNFHHYERKE</sequence>
<feature type="transmembrane region" description="Helical" evidence="1">
    <location>
        <begin position="156"/>
        <end position="177"/>
    </location>
</feature>
<keyword evidence="1" id="KW-0812">Transmembrane</keyword>
<protein>
    <submittedName>
        <fullName evidence="2">Uncharacterized protein</fullName>
    </submittedName>
</protein>
<dbReference type="Proteomes" id="UP000092612">
    <property type="component" value="Unassembled WGS sequence"/>
</dbReference>
<organism evidence="2 3">
    <name type="scientific">Polaribacter reichenbachii</name>
    <dbReference type="NCBI Taxonomy" id="996801"/>
    <lineage>
        <taxon>Bacteria</taxon>
        <taxon>Pseudomonadati</taxon>
        <taxon>Bacteroidota</taxon>
        <taxon>Flavobacteriia</taxon>
        <taxon>Flavobacteriales</taxon>
        <taxon>Flavobacteriaceae</taxon>
    </lineage>
</organism>